<dbReference type="RefSeq" id="XP_005644461.1">
    <property type="nucleotide sequence ID" value="XM_005644404.1"/>
</dbReference>
<feature type="compositionally biased region" description="Basic and acidic residues" evidence="4">
    <location>
        <begin position="352"/>
        <end position="364"/>
    </location>
</feature>
<dbReference type="GO" id="GO:1990234">
    <property type="term" value="C:transferase complex"/>
    <property type="evidence" value="ECO:0007669"/>
    <property type="project" value="UniProtKB-ARBA"/>
</dbReference>
<dbReference type="STRING" id="574566.I0YNE8"/>
<sequence>MHAQKVFGGRARQDTFFGHKGGVRCLALLPTCNLMATGSLDRTVKLWDLSAGMQIATSRYQPSAVRALALDARMLVCSASKAGSLRVWRAAGADSKAHFDMSTSKELSGHTGPVTSVALSEECIYSGSWDYTVRIWGRSRLKPIAVLSCSDWVWGVCPRGPNLLVAAGQSACVFDQSTCRPLRRYDSGAVREMLHSPRVEGTRDGRLLFIGNADGALQAFDLRRASVLILVSRLDTQSRSEAVATLWQQGSPVQSIAFDDPWLAAALEDGSALLLNVDAAMRGCRSGARAREAVRPGPAKRQFVGSGASPAYCVDITDQWMACGSDAATVRAWDFSQAAEVQERLDALRATREAQRVQRRERGGRAGRKAPRFPPPSDSEAGSGDDEETSESCCSERYAHEAASSSCSSSQLSRSLPGAFPRGGPEAATLGRSPPMCAHVPPPVLRSASVSAERGRSRMTSWDILRPRTVLDKEQKGGGDSIKVAG</sequence>
<comment type="caution">
    <text evidence="5">The sequence shown here is derived from an EMBL/GenBank/DDBJ whole genome shotgun (WGS) entry which is preliminary data.</text>
</comment>
<evidence type="ECO:0000313" key="6">
    <source>
        <dbReference type="Proteomes" id="UP000007264"/>
    </source>
</evidence>
<dbReference type="Proteomes" id="UP000007264">
    <property type="component" value="Unassembled WGS sequence"/>
</dbReference>
<dbReference type="InterPro" id="IPR020472">
    <property type="entry name" value="WD40_PAC1"/>
</dbReference>
<dbReference type="InterPro" id="IPR001680">
    <property type="entry name" value="WD40_rpt"/>
</dbReference>
<dbReference type="PROSITE" id="PS50294">
    <property type="entry name" value="WD_REPEATS_REGION"/>
    <property type="match status" value="2"/>
</dbReference>
<accession>I0YNE8</accession>
<evidence type="ECO:0000313" key="5">
    <source>
        <dbReference type="EMBL" id="EIE19917.1"/>
    </source>
</evidence>
<dbReference type="PANTHER" id="PTHR22847:SF637">
    <property type="entry name" value="WD REPEAT DOMAIN 5B"/>
    <property type="match status" value="1"/>
</dbReference>
<dbReference type="PANTHER" id="PTHR22847">
    <property type="entry name" value="WD40 REPEAT PROTEIN"/>
    <property type="match status" value="1"/>
</dbReference>
<dbReference type="InterPro" id="IPR019775">
    <property type="entry name" value="WD40_repeat_CS"/>
</dbReference>
<feature type="compositionally biased region" description="Low complexity" evidence="4">
    <location>
        <begin position="404"/>
        <end position="415"/>
    </location>
</feature>
<name>I0YNE8_COCSC</name>
<evidence type="ECO:0000256" key="1">
    <source>
        <dbReference type="ARBA" id="ARBA00022574"/>
    </source>
</evidence>
<evidence type="ECO:0000256" key="3">
    <source>
        <dbReference type="PROSITE-ProRule" id="PRU00221"/>
    </source>
</evidence>
<gene>
    <name evidence="5" type="ORF">COCSUDRAFT_44321</name>
</gene>
<proteinExistence type="predicted"/>
<dbReference type="PROSITE" id="PS00678">
    <property type="entry name" value="WD_REPEATS_1"/>
    <property type="match status" value="1"/>
</dbReference>
<reference evidence="5 6" key="1">
    <citation type="journal article" date="2012" name="Genome Biol.">
        <title>The genome of the polar eukaryotic microalga coccomyxa subellipsoidea reveals traits of cold adaptation.</title>
        <authorList>
            <person name="Blanc G."/>
            <person name="Agarkova I."/>
            <person name="Grimwood J."/>
            <person name="Kuo A."/>
            <person name="Brueggeman A."/>
            <person name="Dunigan D."/>
            <person name="Gurnon J."/>
            <person name="Ladunga I."/>
            <person name="Lindquist E."/>
            <person name="Lucas S."/>
            <person name="Pangilinan J."/>
            <person name="Proschold T."/>
            <person name="Salamov A."/>
            <person name="Schmutz J."/>
            <person name="Weeks D."/>
            <person name="Yamada T."/>
            <person name="Claverie J.M."/>
            <person name="Grigoriev I."/>
            <person name="Van Etten J."/>
            <person name="Lomsadze A."/>
            <person name="Borodovsky M."/>
        </authorList>
    </citation>
    <scope>NUCLEOTIDE SEQUENCE [LARGE SCALE GENOMIC DNA]</scope>
    <source>
        <strain evidence="5 6">C-169</strain>
    </source>
</reference>
<dbReference type="PROSITE" id="PS50082">
    <property type="entry name" value="WD_REPEATS_2"/>
    <property type="match status" value="2"/>
</dbReference>
<keyword evidence="2" id="KW-0677">Repeat</keyword>
<dbReference type="eggNOG" id="KOG0274">
    <property type="taxonomic scope" value="Eukaryota"/>
</dbReference>
<dbReference type="PRINTS" id="PR00320">
    <property type="entry name" value="GPROTEINBRPT"/>
</dbReference>
<feature type="repeat" description="WD" evidence="3">
    <location>
        <begin position="107"/>
        <end position="136"/>
    </location>
</feature>
<feature type="region of interest" description="Disordered" evidence="4">
    <location>
        <begin position="352"/>
        <end position="457"/>
    </location>
</feature>
<dbReference type="SUPFAM" id="SSF50978">
    <property type="entry name" value="WD40 repeat-like"/>
    <property type="match status" value="1"/>
</dbReference>
<dbReference type="KEGG" id="csl:COCSUDRAFT_44321"/>
<dbReference type="GeneID" id="17037891"/>
<dbReference type="EMBL" id="AGSI01000017">
    <property type="protein sequence ID" value="EIE19917.1"/>
    <property type="molecule type" value="Genomic_DNA"/>
</dbReference>
<keyword evidence="6" id="KW-1185">Reference proteome</keyword>
<evidence type="ECO:0000256" key="4">
    <source>
        <dbReference type="SAM" id="MobiDB-lite"/>
    </source>
</evidence>
<dbReference type="SMART" id="SM00320">
    <property type="entry name" value="WD40"/>
    <property type="match status" value="6"/>
</dbReference>
<dbReference type="Pfam" id="PF00400">
    <property type="entry name" value="WD40"/>
    <property type="match status" value="2"/>
</dbReference>
<dbReference type="InterPro" id="IPR036322">
    <property type="entry name" value="WD40_repeat_dom_sf"/>
</dbReference>
<feature type="repeat" description="WD" evidence="3">
    <location>
        <begin position="16"/>
        <end position="57"/>
    </location>
</feature>
<keyword evidence="1 3" id="KW-0853">WD repeat</keyword>
<evidence type="ECO:0000256" key="2">
    <source>
        <dbReference type="ARBA" id="ARBA00022737"/>
    </source>
</evidence>
<dbReference type="InterPro" id="IPR015943">
    <property type="entry name" value="WD40/YVTN_repeat-like_dom_sf"/>
</dbReference>
<protein>
    <submittedName>
        <fullName evidence="5">WD40 repeat-like protein</fullName>
    </submittedName>
</protein>
<dbReference type="AlphaFoldDB" id="I0YNE8"/>
<dbReference type="Gene3D" id="2.130.10.10">
    <property type="entry name" value="YVTN repeat-like/Quinoprotein amine dehydrogenase"/>
    <property type="match status" value="2"/>
</dbReference>
<organism evidence="5 6">
    <name type="scientific">Coccomyxa subellipsoidea (strain C-169)</name>
    <name type="common">Green microalga</name>
    <dbReference type="NCBI Taxonomy" id="574566"/>
    <lineage>
        <taxon>Eukaryota</taxon>
        <taxon>Viridiplantae</taxon>
        <taxon>Chlorophyta</taxon>
        <taxon>core chlorophytes</taxon>
        <taxon>Trebouxiophyceae</taxon>
        <taxon>Trebouxiophyceae incertae sedis</taxon>
        <taxon>Coccomyxaceae</taxon>
        <taxon>Coccomyxa</taxon>
        <taxon>Coccomyxa subellipsoidea</taxon>
    </lineage>
</organism>
<dbReference type="OrthoDB" id="515091at2759"/>